<sequence length="381" mass="40789">MQDLRTRHVMLRGLETDGLYKLSSADSCSDQQNCAKVVSCKNVLSVSCNDLSVATSVCKETKECCNALCNTELGEKEHLLNDGGLSSIVDVSSDVPVKFSSVARRHVSSEEAVREGVQEPIFSSGAVQESLSQPEAAAQEAAQFQPEAAAQEAAQSQPEAAAQSQSEAADQQTQPEADAQGVTQADARRVTQFEAVQESVRQPVSQFEAVQEQSPELVHEPVFPDKVVQRSALGHVPIVYRRRVKGGSGVMCLGNFGDQSAMCQQPSVVQQPDIIQQPSVVQQPCVVQQSPSNPPGQPSCSTTSGHVASSAQEQASCSVSSSASSSGSSLQNCHPMGKTKGLFFRRIELAGISMRNQGWKGKEDSRRMTNALVRKEKPGKE</sequence>
<dbReference type="EMBL" id="JBBPBM010000023">
    <property type="protein sequence ID" value="KAK8546478.1"/>
    <property type="molecule type" value="Genomic_DNA"/>
</dbReference>
<organism evidence="2 3">
    <name type="scientific">Hibiscus sabdariffa</name>
    <name type="common">roselle</name>
    <dbReference type="NCBI Taxonomy" id="183260"/>
    <lineage>
        <taxon>Eukaryota</taxon>
        <taxon>Viridiplantae</taxon>
        <taxon>Streptophyta</taxon>
        <taxon>Embryophyta</taxon>
        <taxon>Tracheophyta</taxon>
        <taxon>Spermatophyta</taxon>
        <taxon>Magnoliopsida</taxon>
        <taxon>eudicotyledons</taxon>
        <taxon>Gunneridae</taxon>
        <taxon>Pentapetalae</taxon>
        <taxon>rosids</taxon>
        <taxon>malvids</taxon>
        <taxon>Malvales</taxon>
        <taxon>Malvaceae</taxon>
        <taxon>Malvoideae</taxon>
        <taxon>Hibiscus</taxon>
    </lineage>
</organism>
<gene>
    <name evidence="2" type="ORF">V6N12_027260</name>
</gene>
<feature type="region of interest" description="Disordered" evidence="1">
    <location>
        <begin position="286"/>
        <end position="307"/>
    </location>
</feature>
<feature type="region of interest" description="Disordered" evidence="1">
    <location>
        <begin position="358"/>
        <end position="381"/>
    </location>
</feature>
<protein>
    <submittedName>
        <fullName evidence="2">Uncharacterized protein</fullName>
    </submittedName>
</protein>
<reference evidence="2 3" key="1">
    <citation type="journal article" date="2024" name="G3 (Bethesda)">
        <title>Genome assembly of Hibiscus sabdariffa L. provides insights into metabolisms of medicinal natural products.</title>
        <authorList>
            <person name="Kim T."/>
        </authorList>
    </citation>
    <scope>NUCLEOTIDE SEQUENCE [LARGE SCALE GENOMIC DNA]</scope>
    <source>
        <strain evidence="2">TK-2024</strain>
        <tissue evidence="2">Old leaves</tissue>
    </source>
</reference>
<evidence type="ECO:0000313" key="2">
    <source>
        <dbReference type="EMBL" id="KAK8546478.1"/>
    </source>
</evidence>
<name>A0ABR2DU96_9ROSI</name>
<evidence type="ECO:0000256" key="1">
    <source>
        <dbReference type="SAM" id="MobiDB-lite"/>
    </source>
</evidence>
<comment type="caution">
    <text evidence="2">The sequence shown here is derived from an EMBL/GenBank/DDBJ whole genome shotgun (WGS) entry which is preliminary data.</text>
</comment>
<feature type="region of interest" description="Disordered" evidence="1">
    <location>
        <begin position="126"/>
        <end position="185"/>
    </location>
</feature>
<evidence type="ECO:0000313" key="3">
    <source>
        <dbReference type="Proteomes" id="UP001472677"/>
    </source>
</evidence>
<dbReference type="Proteomes" id="UP001472677">
    <property type="component" value="Unassembled WGS sequence"/>
</dbReference>
<feature type="compositionally biased region" description="Low complexity" evidence="1">
    <location>
        <begin position="128"/>
        <end position="172"/>
    </location>
</feature>
<feature type="compositionally biased region" description="Basic and acidic residues" evidence="1">
    <location>
        <begin position="360"/>
        <end position="381"/>
    </location>
</feature>
<proteinExistence type="predicted"/>
<keyword evidence="3" id="KW-1185">Reference proteome</keyword>
<accession>A0ABR2DU96</accession>